<name>A0ACA9QMS2_9GLOM</name>
<proteinExistence type="predicted"/>
<protein>
    <submittedName>
        <fullName evidence="1">13122_t:CDS:1</fullName>
    </submittedName>
</protein>
<feature type="non-terminal residue" evidence="1">
    <location>
        <position position="131"/>
    </location>
</feature>
<evidence type="ECO:0000313" key="1">
    <source>
        <dbReference type="EMBL" id="CAG8757884.1"/>
    </source>
</evidence>
<dbReference type="EMBL" id="CAJVPU010049692">
    <property type="protein sequence ID" value="CAG8757884.1"/>
    <property type="molecule type" value="Genomic_DNA"/>
</dbReference>
<sequence length="131" mass="14728">YMPNGRCAMANGIAKGGSGSDMVLAEIFLKEIGKDVIDWEYGYEALLKNAEGDPFSSGYYEGRMDLRYYIDQGYITSNGYGYSCSRTLEYSVNDYAISLVAKGLGKTEDYAKYKARAKNWQKLWCPDKTVN</sequence>
<accession>A0ACA9QMS2</accession>
<comment type="caution">
    <text evidence="1">The sequence shown here is derived from an EMBL/GenBank/DDBJ whole genome shotgun (WGS) entry which is preliminary data.</text>
</comment>
<feature type="non-terminal residue" evidence="1">
    <location>
        <position position="1"/>
    </location>
</feature>
<reference evidence="1" key="1">
    <citation type="submission" date="2021-06" db="EMBL/GenBank/DDBJ databases">
        <authorList>
            <person name="Kallberg Y."/>
            <person name="Tangrot J."/>
            <person name="Rosling A."/>
        </authorList>
    </citation>
    <scope>NUCLEOTIDE SEQUENCE</scope>
    <source>
        <strain evidence="1">IL203A</strain>
    </source>
</reference>
<gene>
    <name evidence="1" type="ORF">DHETER_LOCUS15070</name>
</gene>
<evidence type="ECO:0000313" key="2">
    <source>
        <dbReference type="Proteomes" id="UP000789702"/>
    </source>
</evidence>
<keyword evidence="2" id="KW-1185">Reference proteome</keyword>
<organism evidence="1 2">
    <name type="scientific">Dentiscutata heterogama</name>
    <dbReference type="NCBI Taxonomy" id="1316150"/>
    <lineage>
        <taxon>Eukaryota</taxon>
        <taxon>Fungi</taxon>
        <taxon>Fungi incertae sedis</taxon>
        <taxon>Mucoromycota</taxon>
        <taxon>Glomeromycotina</taxon>
        <taxon>Glomeromycetes</taxon>
        <taxon>Diversisporales</taxon>
        <taxon>Gigasporaceae</taxon>
        <taxon>Dentiscutata</taxon>
    </lineage>
</organism>
<dbReference type="Proteomes" id="UP000789702">
    <property type="component" value="Unassembled WGS sequence"/>
</dbReference>